<name>A0A1Y5NWF7_9MICO</name>
<dbReference type="EMBL" id="FLQR01000001">
    <property type="protein sequence ID" value="SBS70797.1"/>
    <property type="molecule type" value="Genomic_DNA"/>
</dbReference>
<sequence>MSPTDTNAALRTLSITEAAEATGLTVRMLRGLVSTRRIPYLKVGKLVRFRPSELEAWLAENAMPAVAAK</sequence>
<organism evidence="2">
    <name type="scientific">uncultured Microbacterium sp</name>
    <dbReference type="NCBI Taxonomy" id="191216"/>
    <lineage>
        <taxon>Bacteria</taxon>
        <taxon>Bacillati</taxon>
        <taxon>Actinomycetota</taxon>
        <taxon>Actinomycetes</taxon>
        <taxon>Micrococcales</taxon>
        <taxon>Microbacteriaceae</taxon>
        <taxon>Microbacterium</taxon>
        <taxon>environmental samples</taxon>
    </lineage>
</organism>
<dbReference type="GO" id="GO:0003677">
    <property type="term" value="F:DNA binding"/>
    <property type="evidence" value="ECO:0007669"/>
    <property type="project" value="InterPro"/>
</dbReference>
<dbReference type="SUPFAM" id="SSF46955">
    <property type="entry name" value="Putative DNA-binding domain"/>
    <property type="match status" value="1"/>
</dbReference>
<protein>
    <recommendedName>
        <fullName evidence="1">Helix-turn-helix domain-containing protein</fullName>
    </recommendedName>
</protein>
<evidence type="ECO:0000313" key="2">
    <source>
        <dbReference type="EMBL" id="SBS70797.1"/>
    </source>
</evidence>
<evidence type="ECO:0000259" key="1">
    <source>
        <dbReference type="Pfam" id="PF12728"/>
    </source>
</evidence>
<reference evidence="2" key="1">
    <citation type="submission" date="2016-03" db="EMBL/GenBank/DDBJ databases">
        <authorList>
            <person name="Ploux O."/>
        </authorList>
    </citation>
    <scope>NUCLEOTIDE SEQUENCE</scope>
    <source>
        <strain evidence="2">UC1</strain>
    </source>
</reference>
<feature type="domain" description="Helix-turn-helix" evidence="1">
    <location>
        <begin position="13"/>
        <end position="61"/>
    </location>
</feature>
<dbReference type="InterPro" id="IPR041657">
    <property type="entry name" value="HTH_17"/>
</dbReference>
<accession>A0A1Y5NWF7</accession>
<proteinExistence type="predicted"/>
<dbReference type="RefSeq" id="WP_295573519.1">
    <property type="nucleotide sequence ID" value="NZ_FLQR01000001.1"/>
</dbReference>
<gene>
    <name evidence="2" type="ORF">MIPYR_10656</name>
</gene>
<dbReference type="Pfam" id="PF12728">
    <property type="entry name" value="HTH_17"/>
    <property type="match status" value="1"/>
</dbReference>
<dbReference type="AlphaFoldDB" id="A0A1Y5NWF7"/>
<dbReference type="NCBIfam" id="TIGR01764">
    <property type="entry name" value="excise"/>
    <property type="match status" value="1"/>
</dbReference>
<dbReference type="InterPro" id="IPR009061">
    <property type="entry name" value="DNA-bd_dom_put_sf"/>
</dbReference>
<dbReference type="InterPro" id="IPR010093">
    <property type="entry name" value="SinI_DNA-bd"/>
</dbReference>